<comment type="similarity">
    <text evidence="2">Belongs to the membrane fusion protein (MFP) (TC 8.A.1) family.</text>
</comment>
<dbReference type="PANTHER" id="PTHR30158:SF3">
    <property type="entry name" value="MULTIDRUG EFFLUX PUMP SUBUNIT ACRA-RELATED"/>
    <property type="match status" value="1"/>
</dbReference>
<dbReference type="Gene3D" id="2.40.420.20">
    <property type="match status" value="1"/>
</dbReference>
<dbReference type="FunFam" id="2.40.420.20:FF:000001">
    <property type="entry name" value="Efflux RND transporter periplasmic adaptor subunit"/>
    <property type="match status" value="1"/>
</dbReference>
<evidence type="ECO:0000313" key="7">
    <source>
        <dbReference type="EMBL" id="EKW9774294.1"/>
    </source>
</evidence>
<evidence type="ECO:0000259" key="3">
    <source>
        <dbReference type="Pfam" id="PF25876"/>
    </source>
</evidence>
<dbReference type="Proteomes" id="UP001171165">
    <property type="component" value="Unassembled WGS sequence"/>
</dbReference>
<dbReference type="AlphaFoldDB" id="A0A367D1A6"/>
<dbReference type="GO" id="GO:0022857">
    <property type="term" value="F:transmembrane transporter activity"/>
    <property type="evidence" value="ECO:0007669"/>
    <property type="project" value="InterPro"/>
</dbReference>
<name>A0A367D1A6_PROMI</name>
<feature type="domain" description="Multidrug resistance protein MdtA-like barrel-sandwich hybrid" evidence="4">
    <location>
        <begin position="70"/>
        <end position="198"/>
    </location>
</feature>
<dbReference type="GeneID" id="6803325"/>
<dbReference type="InterPro" id="IPR058626">
    <property type="entry name" value="MdtA-like_b-barrel"/>
</dbReference>
<evidence type="ECO:0000256" key="1">
    <source>
        <dbReference type="ARBA" id="ARBA00004519"/>
    </source>
</evidence>
<evidence type="ECO:0000313" key="8">
    <source>
        <dbReference type="EMBL" id="SUC21512.1"/>
    </source>
</evidence>
<dbReference type="Gene3D" id="2.40.30.170">
    <property type="match status" value="1"/>
</dbReference>
<evidence type="ECO:0000259" key="6">
    <source>
        <dbReference type="Pfam" id="PF25967"/>
    </source>
</evidence>
<dbReference type="Pfam" id="PF25944">
    <property type="entry name" value="Beta-barrel_RND"/>
    <property type="match status" value="1"/>
</dbReference>
<dbReference type="NCBIfam" id="TIGR01730">
    <property type="entry name" value="RND_mfp"/>
    <property type="match status" value="1"/>
</dbReference>
<dbReference type="EMBL" id="UGTS01000004">
    <property type="protein sequence ID" value="SUC21512.1"/>
    <property type="molecule type" value="Genomic_DNA"/>
</dbReference>
<dbReference type="Gene3D" id="1.10.287.470">
    <property type="entry name" value="Helix hairpin bin"/>
    <property type="match status" value="1"/>
</dbReference>
<dbReference type="PANTHER" id="PTHR30158">
    <property type="entry name" value="ACRA/E-RELATED COMPONENT OF DRUG EFFLUX TRANSPORTER"/>
    <property type="match status" value="1"/>
</dbReference>
<dbReference type="RefSeq" id="WP_004245395.1">
    <property type="nucleotide sequence ID" value="NZ_ABFDCH020000030.1"/>
</dbReference>
<dbReference type="EMBL" id="ABKSPD020000001">
    <property type="protein sequence ID" value="EKW9774294.1"/>
    <property type="molecule type" value="Genomic_DNA"/>
</dbReference>
<feature type="domain" description="Multidrug resistance protein MdtA-like C-terminal permuted SH3" evidence="6">
    <location>
        <begin position="296"/>
        <end position="356"/>
    </location>
</feature>
<dbReference type="OrthoDB" id="9800613at2"/>
<dbReference type="Pfam" id="PF25876">
    <property type="entry name" value="HH_MFP_RND"/>
    <property type="match status" value="1"/>
</dbReference>
<accession>A0A367D1A6</accession>
<dbReference type="OMA" id="PAKGVPW"/>
<dbReference type="Gene3D" id="2.40.50.100">
    <property type="match status" value="1"/>
</dbReference>
<dbReference type="InterPro" id="IPR058627">
    <property type="entry name" value="MdtA-like_C"/>
</dbReference>
<feature type="domain" description="Multidrug resistance protein MdtA-like beta-barrel" evidence="5">
    <location>
        <begin position="202"/>
        <end position="291"/>
    </location>
</feature>
<reference evidence="7" key="2">
    <citation type="submission" date="2023-06" db="EMBL/GenBank/DDBJ databases">
        <authorList>
            <consortium name="Clinical and Environmental Microbiology Branch: Whole genome sequencing antimicrobial resistance pathogens in the healthcare setting"/>
        </authorList>
    </citation>
    <scope>NUCLEOTIDE SEQUENCE</scope>
    <source>
        <strain evidence="7">Microbial</strain>
    </source>
</reference>
<proteinExistence type="inferred from homology"/>
<evidence type="ECO:0000256" key="2">
    <source>
        <dbReference type="ARBA" id="ARBA00009477"/>
    </source>
</evidence>
<dbReference type="InterPro" id="IPR006143">
    <property type="entry name" value="RND_pump_MFP"/>
</dbReference>
<dbReference type="PROSITE" id="PS51257">
    <property type="entry name" value="PROKAR_LIPOPROTEIN"/>
    <property type="match status" value="1"/>
</dbReference>
<gene>
    <name evidence="8" type="primary">mexA</name>
    <name evidence="8" type="ORF">NCTC11938_02343</name>
    <name evidence="7" type="ORF">PW210_000042</name>
</gene>
<dbReference type="GO" id="GO:0005886">
    <property type="term" value="C:plasma membrane"/>
    <property type="evidence" value="ECO:0007669"/>
    <property type="project" value="UniProtKB-SubCell"/>
</dbReference>
<evidence type="ECO:0000259" key="5">
    <source>
        <dbReference type="Pfam" id="PF25944"/>
    </source>
</evidence>
<dbReference type="Proteomes" id="UP000254191">
    <property type="component" value="Unassembled WGS sequence"/>
</dbReference>
<dbReference type="GO" id="GO:0046677">
    <property type="term" value="P:response to antibiotic"/>
    <property type="evidence" value="ECO:0007669"/>
    <property type="project" value="TreeGrafter"/>
</dbReference>
<reference evidence="8 9" key="1">
    <citation type="submission" date="2018-06" db="EMBL/GenBank/DDBJ databases">
        <authorList>
            <consortium name="Pathogen Informatics"/>
            <person name="Doyle S."/>
        </authorList>
    </citation>
    <scope>NUCLEOTIDE SEQUENCE [LARGE SCALE GENOMIC DNA]</scope>
    <source>
        <strain evidence="8 9">NCTC11938</strain>
    </source>
</reference>
<dbReference type="Pfam" id="PF25917">
    <property type="entry name" value="BSH_RND"/>
    <property type="match status" value="1"/>
</dbReference>
<evidence type="ECO:0000259" key="4">
    <source>
        <dbReference type="Pfam" id="PF25917"/>
    </source>
</evidence>
<dbReference type="SUPFAM" id="SSF111369">
    <property type="entry name" value="HlyD-like secretion proteins"/>
    <property type="match status" value="1"/>
</dbReference>
<dbReference type="InterPro" id="IPR058625">
    <property type="entry name" value="MdtA-like_BSH"/>
</dbReference>
<dbReference type="InterPro" id="IPR058624">
    <property type="entry name" value="MdtA-like_HH"/>
</dbReference>
<feature type="domain" description="Multidrug resistance protein MdtA-like alpha-helical hairpin" evidence="3">
    <location>
        <begin position="106"/>
        <end position="165"/>
    </location>
</feature>
<sequence length="379" mass="41882">MKKTKHLFKTKGCNIPFTSVMMVSFVLMGCNDQSTQPTKPAIPEVGVYTVKEEILPLTVDLPARTASYRVSQVRPQVDGILEKRLFTEGSDVKKDQPLYQIDKKPYETQVAKAQAAYDNVKKLAARYKSLRATNAISQQEYDDVVSRLDQAKADLNQAKINLGYTQVLSPISGKISRSFVSEGALVSSGQSQPLATITQLDPIYVDITQPITNQLKLKSLIQQGVVTDSEDKMDVTLFLEDGSQYPYTGTLSFSEVQVEPSTGSVTLRAKFPNPQHQLLPGMYTKARIMQGTQEKAIVVPQQAITFDARGKSITYIVDQQQVLQARDVEILKPQGNGWIIKQGLQAGDRIMTEGHHRAKPGVKVNAVPANNISLKTTLE</sequence>
<evidence type="ECO:0000313" key="9">
    <source>
        <dbReference type="Proteomes" id="UP000254191"/>
    </source>
</evidence>
<organism evidence="8 9">
    <name type="scientific">Proteus mirabilis</name>
    <dbReference type="NCBI Taxonomy" id="584"/>
    <lineage>
        <taxon>Bacteria</taxon>
        <taxon>Pseudomonadati</taxon>
        <taxon>Pseudomonadota</taxon>
        <taxon>Gammaproteobacteria</taxon>
        <taxon>Enterobacterales</taxon>
        <taxon>Morganellaceae</taxon>
        <taxon>Proteus</taxon>
    </lineage>
</organism>
<dbReference type="Pfam" id="PF25967">
    <property type="entry name" value="RND-MFP_C"/>
    <property type="match status" value="1"/>
</dbReference>
<comment type="subcellular location">
    <subcellularLocation>
        <location evidence="1">Cell inner membrane</location>
        <topology evidence="1">Lipid-anchor</topology>
    </subcellularLocation>
</comment>
<protein>
    <submittedName>
        <fullName evidence="7">Efflux RND transporter periplasmic adaptor subunit</fullName>
    </submittedName>
    <submittedName>
        <fullName evidence="8">Multidrug efflux pump</fullName>
    </submittedName>
</protein>